<feature type="region of interest" description="Disordered" evidence="12">
    <location>
        <begin position="888"/>
        <end position="948"/>
    </location>
</feature>
<keyword evidence="6" id="KW-0238">DNA-binding</keyword>
<evidence type="ECO:0000313" key="17">
    <source>
        <dbReference type="Proteomes" id="UP000006039"/>
    </source>
</evidence>
<dbReference type="GO" id="GO:0043138">
    <property type="term" value="F:3'-5' DNA helicase activity"/>
    <property type="evidence" value="ECO:0007669"/>
    <property type="project" value="UniProtKB-EC"/>
</dbReference>
<feature type="binding site" evidence="11">
    <location>
        <begin position="33"/>
        <end position="40"/>
    </location>
    <ligand>
        <name>ATP</name>
        <dbReference type="ChEBI" id="CHEBI:30616"/>
    </ligand>
</feature>
<evidence type="ECO:0000259" key="13">
    <source>
        <dbReference type="PROSITE" id="PS51198"/>
    </source>
</evidence>
<dbReference type="GO" id="GO:0016787">
    <property type="term" value="F:hydrolase activity"/>
    <property type="evidence" value="ECO:0007669"/>
    <property type="project" value="UniProtKB-UniRule"/>
</dbReference>
<dbReference type="Pfam" id="PF13361">
    <property type="entry name" value="UvrD_C"/>
    <property type="match status" value="1"/>
</dbReference>
<dbReference type="eggNOG" id="KOG2108">
    <property type="taxonomic scope" value="Eukaryota"/>
</dbReference>
<evidence type="ECO:0000256" key="6">
    <source>
        <dbReference type="ARBA" id="ARBA00023125"/>
    </source>
</evidence>
<evidence type="ECO:0000256" key="1">
    <source>
        <dbReference type="ARBA" id="ARBA00009922"/>
    </source>
</evidence>
<keyword evidence="7" id="KW-0413">Isomerase</keyword>
<dbReference type="FunCoup" id="J3NGD0">
    <property type="interactions" value="213"/>
</dbReference>
<dbReference type="InterPro" id="IPR014016">
    <property type="entry name" value="UvrD-like_ATP-bd"/>
</dbReference>
<keyword evidence="17" id="KW-1185">Reference proteome</keyword>
<reference evidence="16" key="4">
    <citation type="journal article" date="2015" name="G3 (Bethesda)">
        <title>Genome sequences of three phytopathogenic species of the Magnaporthaceae family of fungi.</title>
        <authorList>
            <person name="Okagaki L.H."/>
            <person name="Nunes C.C."/>
            <person name="Sailsbery J."/>
            <person name="Clay B."/>
            <person name="Brown D."/>
            <person name="John T."/>
            <person name="Oh Y."/>
            <person name="Young N."/>
            <person name="Fitzgerald M."/>
            <person name="Haas B.J."/>
            <person name="Zeng Q."/>
            <person name="Young S."/>
            <person name="Adiconis X."/>
            <person name="Fan L."/>
            <person name="Levin J.Z."/>
            <person name="Mitchell T.K."/>
            <person name="Okubara P.A."/>
            <person name="Farman M.L."/>
            <person name="Kohn L.M."/>
            <person name="Birren B."/>
            <person name="Ma L.-J."/>
            <person name="Dean R.A."/>
        </authorList>
    </citation>
    <scope>NUCLEOTIDE SEQUENCE</scope>
    <source>
        <strain evidence="16">R3-111a-1</strain>
    </source>
</reference>
<dbReference type="InterPro" id="IPR027417">
    <property type="entry name" value="P-loop_NTPase"/>
</dbReference>
<dbReference type="AlphaFoldDB" id="J3NGD0"/>
<dbReference type="PROSITE" id="PS51198">
    <property type="entry name" value="UVRD_HELICASE_ATP_BIND"/>
    <property type="match status" value="1"/>
</dbReference>
<protein>
    <recommendedName>
        <fullName evidence="9">DNA 3'-5' helicase</fullName>
        <ecNumber evidence="9">5.6.2.4</ecNumber>
    </recommendedName>
</protein>
<comment type="similarity">
    <text evidence="1">Belongs to the helicase family. UvrD subfamily.</text>
</comment>
<dbReference type="OrthoDB" id="1470711at2759"/>
<dbReference type="STRING" id="644352.J3NGD0"/>
<dbReference type="Pfam" id="PF00580">
    <property type="entry name" value="UvrD-helicase"/>
    <property type="match status" value="1"/>
</dbReference>
<organism evidence="15">
    <name type="scientific">Gaeumannomyces tritici (strain R3-111a-1)</name>
    <name type="common">Wheat and barley take-all root rot fungus</name>
    <name type="synonym">Gaeumannomyces graminis var. tritici</name>
    <dbReference type="NCBI Taxonomy" id="644352"/>
    <lineage>
        <taxon>Eukaryota</taxon>
        <taxon>Fungi</taxon>
        <taxon>Dikarya</taxon>
        <taxon>Ascomycota</taxon>
        <taxon>Pezizomycotina</taxon>
        <taxon>Sordariomycetes</taxon>
        <taxon>Sordariomycetidae</taxon>
        <taxon>Magnaporthales</taxon>
        <taxon>Magnaporthaceae</taxon>
        <taxon>Gaeumannomyces</taxon>
    </lineage>
</organism>
<dbReference type="Proteomes" id="UP000006039">
    <property type="component" value="Unassembled WGS sequence"/>
</dbReference>
<comment type="catalytic activity">
    <reaction evidence="10">
        <text>ATP + H2O = ADP + phosphate + H(+)</text>
        <dbReference type="Rhea" id="RHEA:13065"/>
        <dbReference type="ChEBI" id="CHEBI:15377"/>
        <dbReference type="ChEBI" id="CHEBI:15378"/>
        <dbReference type="ChEBI" id="CHEBI:30616"/>
        <dbReference type="ChEBI" id="CHEBI:43474"/>
        <dbReference type="ChEBI" id="CHEBI:456216"/>
        <dbReference type="EC" id="5.6.2.4"/>
    </reaction>
</comment>
<dbReference type="GeneID" id="20340779"/>
<dbReference type="InterPro" id="IPR000212">
    <property type="entry name" value="DNA_helicase_UvrD/REP"/>
</dbReference>
<proteinExistence type="inferred from homology"/>
<dbReference type="HOGENOM" id="CLU_004585_4_2_1"/>
<dbReference type="Gene3D" id="1.10.486.10">
    <property type="entry name" value="PCRA, domain 4"/>
    <property type="match status" value="1"/>
</dbReference>
<evidence type="ECO:0000259" key="14">
    <source>
        <dbReference type="PROSITE" id="PS51217"/>
    </source>
</evidence>
<dbReference type="EnsemblFungi" id="EJT80320">
    <property type="protein sequence ID" value="EJT80320"/>
    <property type="gene ID" value="GGTG_00321"/>
</dbReference>
<feature type="domain" description="UvrD-like helicase ATP-binding" evidence="13">
    <location>
        <begin position="12"/>
        <end position="287"/>
    </location>
</feature>
<dbReference type="PANTHER" id="PTHR11070">
    <property type="entry name" value="UVRD / RECB / PCRA DNA HELICASE FAMILY MEMBER"/>
    <property type="match status" value="1"/>
</dbReference>
<keyword evidence="5 11" id="KW-0067">ATP-binding</keyword>
<accession>J3NGD0</accession>
<gene>
    <name evidence="16" type="primary">20340779</name>
    <name evidence="15" type="ORF">GGTG_00321</name>
</gene>
<evidence type="ECO:0000256" key="4">
    <source>
        <dbReference type="ARBA" id="ARBA00022806"/>
    </source>
</evidence>
<dbReference type="VEuPathDB" id="FungiDB:GGTG_00321"/>
<keyword evidence="2 11" id="KW-0547">Nucleotide-binding</keyword>
<feature type="domain" description="UvrD-like helicase C-terminal" evidence="14">
    <location>
        <begin position="288"/>
        <end position="595"/>
    </location>
</feature>
<dbReference type="SUPFAM" id="SSF52540">
    <property type="entry name" value="P-loop containing nucleoside triphosphate hydrolases"/>
    <property type="match status" value="1"/>
</dbReference>
<evidence type="ECO:0000313" key="15">
    <source>
        <dbReference type="EMBL" id="EJT80320.1"/>
    </source>
</evidence>
<dbReference type="GO" id="GO:0005634">
    <property type="term" value="C:nucleus"/>
    <property type="evidence" value="ECO:0007669"/>
    <property type="project" value="TreeGrafter"/>
</dbReference>
<dbReference type="InterPro" id="IPR013986">
    <property type="entry name" value="DExx_box_DNA_helicase_dom_sf"/>
</dbReference>
<reference evidence="16" key="5">
    <citation type="submission" date="2018-04" db="UniProtKB">
        <authorList>
            <consortium name="EnsemblFungi"/>
        </authorList>
    </citation>
    <scope>IDENTIFICATION</scope>
    <source>
        <strain evidence="16">R3-111a-1</strain>
    </source>
</reference>
<feature type="region of interest" description="Disordered" evidence="12">
    <location>
        <begin position="787"/>
        <end position="814"/>
    </location>
</feature>
<keyword evidence="3 11" id="KW-0378">Hydrolase</keyword>
<dbReference type="InterPro" id="IPR014017">
    <property type="entry name" value="DNA_helicase_UvrD-like_C"/>
</dbReference>
<evidence type="ECO:0000256" key="3">
    <source>
        <dbReference type="ARBA" id="ARBA00022801"/>
    </source>
</evidence>
<evidence type="ECO:0000256" key="5">
    <source>
        <dbReference type="ARBA" id="ARBA00022840"/>
    </source>
</evidence>
<reference evidence="15" key="2">
    <citation type="submission" date="2010-07" db="EMBL/GenBank/DDBJ databases">
        <authorList>
            <consortium name="The Broad Institute Genome Sequencing Platform"/>
            <consortium name="Broad Institute Genome Sequencing Center for Infectious Disease"/>
            <person name="Ma L.-J."/>
            <person name="Dead R."/>
            <person name="Young S."/>
            <person name="Zeng Q."/>
            <person name="Koehrsen M."/>
            <person name="Alvarado L."/>
            <person name="Berlin A."/>
            <person name="Chapman S.B."/>
            <person name="Chen Z."/>
            <person name="Freedman E."/>
            <person name="Gellesch M."/>
            <person name="Goldberg J."/>
            <person name="Griggs A."/>
            <person name="Gujja S."/>
            <person name="Heilman E.R."/>
            <person name="Heiman D."/>
            <person name="Hepburn T."/>
            <person name="Howarth C."/>
            <person name="Jen D."/>
            <person name="Larson L."/>
            <person name="Mehta T."/>
            <person name="Neiman D."/>
            <person name="Pearson M."/>
            <person name="Roberts A."/>
            <person name="Saif S."/>
            <person name="Shea T."/>
            <person name="Shenoy N."/>
            <person name="Sisk P."/>
            <person name="Stolte C."/>
            <person name="Sykes S."/>
            <person name="Walk T."/>
            <person name="White J."/>
            <person name="Yandava C."/>
            <person name="Haas B."/>
            <person name="Nusbaum C."/>
            <person name="Birren B."/>
        </authorList>
    </citation>
    <scope>NUCLEOTIDE SEQUENCE</scope>
    <source>
        <strain evidence="15">R3-111a-1</strain>
    </source>
</reference>
<evidence type="ECO:0000256" key="12">
    <source>
        <dbReference type="SAM" id="MobiDB-lite"/>
    </source>
</evidence>
<evidence type="ECO:0000256" key="11">
    <source>
        <dbReference type="PROSITE-ProRule" id="PRU00560"/>
    </source>
</evidence>
<dbReference type="GO" id="GO:0003677">
    <property type="term" value="F:DNA binding"/>
    <property type="evidence" value="ECO:0007669"/>
    <property type="project" value="UniProtKB-KW"/>
</dbReference>
<dbReference type="Gene3D" id="3.40.50.300">
    <property type="entry name" value="P-loop containing nucleotide triphosphate hydrolases"/>
    <property type="match status" value="2"/>
</dbReference>
<feature type="region of interest" description="Disordered" evidence="12">
    <location>
        <begin position="826"/>
        <end position="861"/>
    </location>
</feature>
<dbReference type="GO" id="GO:0000725">
    <property type="term" value="P:recombinational repair"/>
    <property type="evidence" value="ECO:0007669"/>
    <property type="project" value="TreeGrafter"/>
</dbReference>
<dbReference type="PANTHER" id="PTHR11070:SF2">
    <property type="entry name" value="ATP-DEPENDENT DNA HELICASE SRS2"/>
    <property type="match status" value="1"/>
</dbReference>
<dbReference type="CDD" id="cd18807">
    <property type="entry name" value="SF1_C_UvrD"/>
    <property type="match status" value="1"/>
</dbReference>
<evidence type="ECO:0000256" key="10">
    <source>
        <dbReference type="ARBA" id="ARBA00048988"/>
    </source>
</evidence>
<comment type="catalytic activity">
    <reaction evidence="8">
        <text>Couples ATP hydrolysis with the unwinding of duplex DNA by translocating in the 3'-5' direction.</text>
        <dbReference type="EC" id="5.6.2.4"/>
    </reaction>
</comment>
<evidence type="ECO:0000256" key="9">
    <source>
        <dbReference type="ARBA" id="ARBA00034808"/>
    </source>
</evidence>
<reference evidence="17" key="1">
    <citation type="submission" date="2010-07" db="EMBL/GenBank/DDBJ databases">
        <title>The genome sequence of Gaeumannomyces graminis var. tritici strain R3-111a-1.</title>
        <authorList>
            <consortium name="The Broad Institute Genome Sequencing Platform"/>
            <person name="Ma L.-J."/>
            <person name="Dead R."/>
            <person name="Young S."/>
            <person name="Zeng Q."/>
            <person name="Koehrsen M."/>
            <person name="Alvarado L."/>
            <person name="Berlin A."/>
            <person name="Chapman S.B."/>
            <person name="Chen Z."/>
            <person name="Freedman E."/>
            <person name="Gellesch M."/>
            <person name="Goldberg J."/>
            <person name="Griggs A."/>
            <person name="Gujja S."/>
            <person name="Heilman E.R."/>
            <person name="Heiman D."/>
            <person name="Hepburn T."/>
            <person name="Howarth C."/>
            <person name="Jen D."/>
            <person name="Larson L."/>
            <person name="Mehta T."/>
            <person name="Neiman D."/>
            <person name="Pearson M."/>
            <person name="Roberts A."/>
            <person name="Saif S."/>
            <person name="Shea T."/>
            <person name="Shenoy N."/>
            <person name="Sisk P."/>
            <person name="Stolte C."/>
            <person name="Sykes S."/>
            <person name="Walk T."/>
            <person name="White J."/>
            <person name="Yandava C."/>
            <person name="Haas B."/>
            <person name="Nusbaum C."/>
            <person name="Birren B."/>
        </authorList>
    </citation>
    <scope>NUCLEOTIDE SEQUENCE [LARGE SCALE GENOMIC DNA]</scope>
    <source>
        <strain evidence="17">R3-111a-1</strain>
    </source>
</reference>
<feature type="compositionally biased region" description="Low complexity" evidence="12">
    <location>
        <begin position="826"/>
        <end position="844"/>
    </location>
</feature>
<keyword evidence="4 11" id="KW-0347">Helicase</keyword>
<feature type="compositionally biased region" description="Low complexity" evidence="12">
    <location>
        <begin position="800"/>
        <end position="812"/>
    </location>
</feature>
<dbReference type="EC" id="5.6.2.4" evidence="9"/>
<feature type="region of interest" description="Disordered" evidence="12">
    <location>
        <begin position="706"/>
        <end position="760"/>
    </location>
</feature>
<reference evidence="15" key="3">
    <citation type="submission" date="2010-09" db="EMBL/GenBank/DDBJ databases">
        <title>Annotation of Gaeumannomyces graminis var. tritici R3-111a-1.</title>
        <authorList>
            <consortium name="The Broad Institute Genome Sequencing Platform"/>
            <person name="Ma L.-J."/>
            <person name="Dead R."/>
            <person name="Young S.K."/>
            <person name="Zeng Q."/>
            <person name="Gargeya S."/>
            <person name="Fitzgerald M."/>
            <person name="Haas B."/>
            <person name="Abouelleil A."/>
            <person name="Alvarado L."/>
            <person name="Arachchi H.M."/>
            <person name="Berlin A."/>
            <person name="Brown A."/>
            <person name="Chapman S.B."/>
            <person name="Chen Z."/>
            <person name="Dunbar C."/>
            <person name="Freedman E."/>
            <person name="Gearin G."/>
            <person name="Gellesch M."/>
            <person name="Goldberg J."/>
            <person name="Griggs A."/>
            <person name="Gujja S."/>
            <person name="Heiman D."/>
            <person name="Howarth C."/>
            <person name="Larson L."/>
            <person name="Lui A."/>
            <person name="MacDonald P.J.P."/>
            <person name="Mehta T."/>
            <person name="Montmayeur A."/>
            <person name="Murphy C."/>
            <person name="Neiman D."/>
            <person name="Pearson M."/>
            <person name="Priest M."/>
            <person name="Roberts A."/>
            <person name="Saif S."/>
            <person name="Shea T."/>
            <person name="Shenoy N."/>
            <person name="Sisk P."/>
            <person name="Stolte C."/>
            <person name="Sykes S."/>
            <person name="Yandava C."/>
            <person name="Wortman J."/>
            <person name="Nusbaum C."/>
            <person name="Birren B."/>
        </authorList>
    </citation>
    <scope>NUCLEOTIDE SEQUENCE</scope>
    <source>
        <strain evidence="15">R3-111a-1</strain>
    </source>
</reference>
<dbReference type="GO" id="GO:0005524">
    <property type="term" value="F:ATP binding"/>
    <property type="evidence" value="ECO:0007669"/>
    <property type="project" value="UniProtKB-UniRule"/>
</dbReference>
<evidence type="ECO:0000256" key="7">
    <source>
        <dbReference type="ARBA" id="ARBA00023235"/>
    </source>
</evidence>
<feature type="region of interest" description="Disordered" evidence="12">
    <location>
        <begin position="972"/>
        <end position="1005"/>
    </location>
</feature>
<dbReference type="RefSeq" id="XP_009216329.1">
    <property type="nucleotide sequence ID" value="XM_009218065.1"/>
</dbReference>
<evidence type="ECO:0000256" key="2">
    <source>
        <dbReference type="ARBA" id="ARBA00022741"/>
    </source>
</evidence>
<dbReference type="CDD" id="cd17932">
    <property type="entry name" value="DEXQc_UvrD"/>
    <property type="match status" value="1"/>
</dbReference>
<dbReference type="PROSITE" id="PS51217">
    <property type="entry name" value="UVRD_HELICASE_CTER"/>
    <property type="match status" value="1"/>
</dbReference>
<dbReference type="EMBL" id="GL385395">
    <property type="protein sequence ID" value="EJT80320.1"/>
    <property type="molecule type" value="Genomic_DNA"/>
</dbReference>
<dbReference type="Gene3D" id="1.10.10.160">
    <property type="match status" value="1"/>
</dbReference>
<name>J3NGD0_GAET3</name>
<evidence type="ECO:0000313" key="16">
    <source>
        <dbReference type="EnsemblFungi" id="EJT80320"/>
    </source>
</evidence>
<sequence>MADASARSSILASLNPAQRRAVGSNASTVAILAGPGSGKTHTLTSRVVWLVEVVRYRPQDVVVATFTVKAARGMAERIDKALGTEKGKKIVLGTFHSISRRYLAIYGKKIGLDSKFSIADDSDSRAVITRICKRLNLGIDPAMARGWISKKKSRCGDEVPVQKPGAAKSQNNQQLETCYQEYQDHLARSNLLDYDDLLVKCVELLRVAPECVSNVQAVLIDEYQDTNGIQYELMKLLAQGRQTITVVGDPDQSIYGWRSADIRNLSRMFTDFPATDKVALEENYRSSERILATSLKIIQQDEKRFDKALKAVHARGTKPVLRKLRSSSQEAEWIVSELRRIILLSGSLMTHDDIAILLRSASLSRHIESALGKAGIPYKMAGVFKFYERAEIKIVLDYLRVINQPHANDSLARIINVPKRGAGDTTIKALLEEAEKSSQSLWSLLHKHCTGNRLAKTNIRKQVEQNLTSGLIRLVLDARKRANAATPEEPFGLLEIIEHVLSRLNFEKYLQDTYNDEWEGRWANVQELVNMATDFTKGAEADESLPEIDGVEQAPEKDTLAKFLANVSLAADVAKDDPDNSKPMVTVSTIHAAKGLEWPVVFIPAVYNGSIPHSRSEDGDEERRLLYVAMTRAKALLYLSRPLFGGYGSGEKVELSSFITGVESYFAKQGPAFDRSVVEEIGRILGRKAPTEGEIFDSLKPFEVSMDDDAYPVDPEQHDRDSGLSRTGSWADNSGDRGPRVKRARHSAGAGLEQQEQQPWAHNIGFTTTMDQSAGFTMASFPGFVTAGSHHATTPPAPAPQNNQGAAAPAAGRQSDQRNMLGFVHGGAKAQPKAGPKAPPGVGARSSSARPGAPGRPVAQPHVPVAGQQMARQPQAPASARPGIAPELANHRLGSGNRGATMPRPGAAKRDHAAATRYSHFSSSPTKTERSQGAAAGQVGDGEPTPQGLQAASCFHTTTCSLPSGVPISIKNSYNKKPMGAPRVSTGSLDRLRKPFKPLTINRSS</sequence>
<evidence type="ECO:0000256" key="8">
    <source>
        <dbReference type="ARBA" id="ARBA00034617"/>
    </source>
</evidence>